<dbReference type="AlphaFoldDB" id="A0A3A4ZBA7"/>
<dbReference type="PANTHER" id="PTHR21581:SF6">
    <property type="entry name" value="TRAFFICKING PROTEIN PARTICLE COMPLEX SUBUNIT 12"/>
    <property type="match status" value="1"/>
</dbReference>
<evidence type="ECO:0000256" key="4">
    <source>
        <dbReference type="ARBA" id="ARBA00022960"/>
    </source>
</evidence>
<keyword evidence="4" id="KW-0133">Cell shape</keyword>
<evidence type="ECO:0000256" key="8">
    <source>
        <dbReference type="PIRSR" id="PIRSR618044-2"/>
    </source>
</evidence>
<comment type="similarity">
    <text evidence="1 9">Belongs to the peptidase S11 family.</text>
</comment>
<organism evidence="12 13">
    <name type="scientific">candidate division WWE3 bacterium</name>
    <dbReference type="NCBI Taxonomy" id="2053526"/>
    <lineage>
        <taxon>Bacteria</taxon>
        <taxon>Katanobacteria</taxon>
    </lineage>
</organism>
<feature type="binding site" evidence="8">
    <location>
        <position position="304"/>
    </location>
    <ligand>
        <name>substrate</name>
    </ligand>
</feature>
<evidence type="ECO:0000256" key="1">
    <source>
        <dbReference type="ARBA" id="ARBA00007164"/>
    </source>
</evidence>
<dbReference type="GO" id="GO:0071555">
    <property type="term" value="P:cell wall organization"/>
    <property type="evidence" value="ECO:0007669"/>
    <property type="project" value="UniProtKB-KW"/>
</dbReference>
<dbReference type="GO" id="GO:0009002">
    <property type="term" value="F:serine-type D-Ala-D-Ala carboxypeptidase activity"/>
    <property type="evidence" value="ECO:0007669"/>
    <property type="project" value="InterPro"/>
</dbReference>
<feature type="active site" description="Proton acceptor" evidence="7">
    <location>
        <position position="144"/>
    </location>
</feature>
<feature type="active site" evidence="7">
    <location>
        <position position="196"/>
    </location>
</feature>
<keyword evidence="10" id="KW-0812">Transmembrane</keyword>
<evidence type="ECO:0000256" key="10">
    <source>
        <dbReference type="SAM" id="Phobius"/>
    </source>
</evidence>
<keyword evidence="6" id="KW-0961">Cell wall biogenesis/degradation</keyword>
<dbReference type="GO" id="GO:0009252">
    <property type="term" value="P:peptidoglycan biosynthetic process"/>
    <property type="evidence" value="ECO:0007669"/>
    <property type="project" value="UniProtKB-KW"/>
</dbReference>
<dbReference type="InterPro" id="IPR001967">
    <property type="entry name" value="Peptidase_S11_N"/>
</dbReference>
<feature type="active site" description="Acyl-ester intermediate" evidence="7">
    <location>
        <position position="141"/>
    </location>
</feature>
<evidence type="ECO:0000313" key="12">
    <source>
        <dbReference type="EMBL" id="RJR26585.1"/>
    </source>
</evidence>
<evidence type="ECO:0000313" key="13">
    <source>
        <dbReference type="Proteomes" id="UP000265540"/>
    </source>
</evidence>
<sequence>MEFTVGQKLQLSLVKALINAIWALESVTGVRINIPVYPALYGIYLGVFNTFLIFLLASFSTDYFAWLGQGIVSGLYPQSGQGNYFQGNNILGAAIINRDIPIMVNDIRFPQITADAVLIVDRNNKKTLFEQNSSTRLASASTTKLMTALIAMEIYDLEDLVTISEECASIDSTRAGLPAGTEYRVRDLLNAMLVSSAGDAACALSESKVNTDEFLYKMNQKAYQLKMDSTFFTNAIGLDGYNRAHFSNASDLYKLTVAAMANKTISGIVKTKEYSIKSTDESYIGSLTTTNQLLWEIPQTVGVKTGTTVEAGQVLIYEYRDEQKDVVIIVMGSEDRFSDTRSLLNWAFASYSWDIK</sequence>
<dbReference type="Gene3D" id="3.40.710.10">
    <property type="entry name" value="DD-peptidase/beta-lactamase superfamily"/>
    <property type="match status" value="1"/>
</dbReference>
<dbReference type="PRINTS" id="PR00725">
    <property type="entry name" value="DADACBPTASE1"/>
</dbReference>
<evidence type="ECO:0000256" key="2">
    <source>
        <dbReference type="ARBA" id="ARBA00022729"/>
    </source>
</evidence>
<protein>
    <submittedName>
        <fullName evidence="12">D-alanyl-D-alanine carboxypeptidase</fullName>
    </submittedName>
</protein>
<evidence type="ECO:0000259" key="11">
    <source>
        <dbReference type="Pfam" id="PF00768"/>
    </source>
</evidence>
<dbReference type="GO" id="GO:0006508">
    <property type="term" value="P:proteolysis"/>
    <property type="evidence" value="ECO:0007669"/>
    <property type="project" value="InterPro"/>
</dbReference>
<keyword evidence="12" id="KW-0645">Protease</keyword>
<dbReference type="InterPro" id="IPR012338">
    <property type="entry name" value="Beta-lactam/transpept-like"/>
</dbReference>
<evidence type="ECO:0000256" key="5">
    <source>
        <dbReference type="ARBA" id="ARBA00022984"/>
    </source>
</evidence>
<gene>
    <name evidence="12" type="ORF">C4561_04825</name>
</gene>
<keyword evidence="5" id="KW-0573">Peptidoglycan synthesis</keyword>
<dbReference type="EMBL" id="QZJF01000020">
    <property type="protein sequence ID" value="RJR26585.1"/>
    <property type="molecule type" value="Genomic_DNA"/>
</dbReference>
<feature type="transmembrane region" description="Helical" evidence="10">
    <location>
        <begin position="40"/>
        <end position="59"/>
    </location>
</feature>
<evidence type="ECO:0000256" key="7">
    <source>
        <dbReference type="PIRSR" id="PIRSR618044-1"/>
    </source>
</evidence>
<name>A0A3A4ZBA7_UNCKA</name>
<keyword evidence="12" id="KW-0121">Carboxypeptidase</keyword>
<dbReference type="InterPro" id="IPR018044">
    <property type="entry name" value="Peptidase_S11"/>
</dbReference>
<keyword evidence="2" id="KW-0732">Signal</keyword>
<evidence type="ECO:0000256" key="3">
    <source>
        <dbReference type="ARBA" id="ARBA00022801"/>
    </source>
</evidence>
<dbReference type="Pfam" id="PF00768">
    <property type="entry name" value="Peptidase_S11"/>
    <property type="match status" value="1"/>
</dbReference>
<dbReference type="SUPFAM" id="SSF56601">
    <property type="entry name" value="beta-lactamase/transpeptidase-like"/>
    <property type="match status" value="1"/>
</dbReference>
<feature type="domain" description="Peptidase S11 D-alanyl-D-alanine carboxypeptidase A N-terminal" evidence="11">
    <location>
        <begin position="109"/>
        <end position="333"/>
    </location>
</feature>
<evidence type="ECO:0000256" key="6">
    <source>
        <dbReference type="ARBA" id="ARBA00023316"/>
    </source>
</evidence>
<reference evidence="12 13" key="1">
    <citation type="journal article" date="2017" name="ISME J.">
        <title>Energy and carbon metabolisms in a deep terrestrial subsurface fluid microbial community.</title>
        <authorList>
            <person name="Momper L."/>
            <person name="Jungbluth S.P."/>
            <person name="Lee M.D."/>
            <person name="Amend J.P."/>
        </authorList>
    </citation>
    <scope>NUCLEOTIDE SEQUENCE [LARGE SCALE GENOMIC DNA]</scope>
    <source>
        <strain evidence="12">SURF_46</strain>
    </source>
</reference>
<dbReference type="GO" id="GO:0008360">
    <property type="term" value="P:regulation of cell shape"/>
    <property type="evidence" value="ECO:0007669"/>
    <property type="project" value="UniProtKB-KW"/>
</dbReference>
<keyword evidence="3" id="KW-0378">Hydrolase</keyword>
<comment type="caution">
    <text evidence="12">The sequence shown here is derived from an EMBL/GenBank/DDBJ whole genome shotgun (WGS) entry which is preliminary data.</text>
</comment>
<dbReference type="Proteomes" id="UP000265540">
    <property type="component" value="Unassembled WGS sequence"/>
</dbReference>
<proteinExistence type="inferred from homology"/>
<evidence type="ECO:0000256" key="9">
    <source>
        <dbReference type="RuleBase" id="RU004016"/>
    </source>
</evidence>
<keyword evidence="10" id="KW-0472">Membrane</keyword>
<accession>A0A3A4ZBA7</accession>
<dbReference type="PANTHER" id="PTHR21581">
    <property type="entry name" value="D-ALANYL-D-ALANINE CARBOXYPEPTIDASE"/>
    <property type="match status" value="1"/>
</dbReference>
<keyword evidence="10" id="KW-1133">Transmembrane helix</keyword>